<evidence type="ECO:0000313" key="3">
    <source>
        <dbReference type="Proteomes" id="UP000028640"/>
    </source>
</evidence>
<protein>
    <submittedName>
        <fullName evidence="2">Glutamine-hydrolyzing GMP synthase</fullName>
        <ecNumber evidence="2">6.3.5.2</ecNumber>
    </submittedName>
</protein>
<reference evidence="2 3" key="1">
    <citation type="submission" date="2014-05" db="EMBL/GenBank/DDBJ databases">
        <title>ATOL: Assembling a taxonomically balanced genome-scale reconstruction of the evolutionary history of the Enterobacteriaceae.</title>
        <authorList>
            <person name="Plunkett G.III."/>
            <person name="Neeno-Eckwall E.C."/>
            <person name="Glasner J.D."/>
            <person name="Perna N.T."/>
        </authorList>
    </citation>
    <scope>NUCLEOTIDE SEQUENCE [LARGE SCALE GENOMIC DNA]</scope>
    <source>
        <strain evidence="2 3">ATCC 33852</strain>
    </source>
</reference>
<dbReference type="InterPro" id="IPR044992">
    <property type="entry name" value="ChyE-like"/>
</dbReference>
<dbReference type="eggNOG" id="COG0518">
    <property type="taxonomic scope" value="Bacteria"/>
</dbReference>
<dbReference type="EMBL" id="JMPJ01000071">
    <property type="protein sequence ID" value="KFC78063.1"/>
    <property type="molecule type" value="Genomic_DNA"/>
</dbReference>
<dbReference type="NCBIfam" id="NF006562">
    <property type="entry name" value="PRK09065.1"/>
    <property type="match status" value="1"/>
</dbReference>
<accession>A0A085G2W8</accession>
<dbReference type="OrthoDB" id="9813383at2"/>
<dbReference type="EC" id="6.3.5.2" evidence="2"/>
<organism evidence="2 3">
    <name type="scientific">Ewingella americana (strain ATCC 33852 / DSM 4580 / CCUG 14506 / JCM 5911 / LMG 7869 / NCTC 12157 / CDC 1468-78)</name>
    <dbReference type="NCBI Taxonomy" id="910964"/>
    <lineage>
        <taxon>Bacteria</taxon>
        <taxon>Pseudomonadati</taxon>
        <taxon>Pseudomonadota</taxon>
        <taxon>Gammaproteobacteria</taxon>
        <taxon>Enterobacterales</taxon>
        <taxon>Yersiniaceae</taxon>
        <taxon>Ewingella</taxon>
    </lineage>
</organism>
<dbReference type="CDD" id="cd01741">
    <property type="entry name" value="GATase1_1"/>
    <property type="match status" value="1"/>
</dbReference>
<proteinExistence type="predicted"/>
<dbReference type="InterPro" id="IPR017926">
    <property type="entry name" value="GATASE"/>
</dbReference>
<keyword evidence="3" id="KW-1185">Reference proteome</keyword>
<evidence type="ECO:0000313" key="2">
    <source>
        <dbReference type="EMBL" id="KFC78063.1"/>
    </source>
</evidence>
<dbReference type="STRING" id="910964.GEAM_4091"/>
<sequence length="248" mass="26959">MSAANLKPLLILQTGHAPGPIQDVHGNFPQMFLRQGDINPQQLQIIDLQAGERPLPPENYCGAIITGSRSMVTEHLDWSEAAADWVRLAMLQELPLFGTCYGHQLMAYAMGGEVDYLAQGIEVGTLDIELTPSGHLDPLVSHLPARFAANLIHLQAVITPPACATVLARSSVDPHQILRYGPNAISTQFHPEFSGSVMKTYLEWLDAQAFEDNVNYAEKLQQLSDTPLAQGLLLSFVAALGKRNALAG</sequence>
<dbReference type="SUPFAM" id="SSF52317">
    <property type="entry name" value="Class I glutamine amidotransferase-like"/>
    <property type="match status" value="1"/>
</dbReference>
<dbReference type="GO" id="GO:0003922">
    <property type="term" value="F:GMP synthase (glutamine-hydrolyzing) activity"/>
    <property type="evidence" value="ECO:0007669"/>
    <property type="project" value="UniProtKB-EC"/>
</dbReference>
<dbReference type="Pfam" id="PF00117">
    <property type="entry name" value="GATase"/>
    <property type="match status" value="1"/>
</dbReference>
<dbReference type="PROSITE" id="PS51273">
    <property type="entry name" value="GATASE_TYPE_1"/>
    <property type="match status" value="1"/>
</dbReference>
<keyword evidence="2" id="KW-0436">Ligase</keyword>
<dbReference type="GO" id="GO:0005829">
    <property type="term" value="C:cytosol"/>
    <property type="evidence" value="ECO:0007669"/>
    <property type="project" value="TreeGrafter"/>
</dbReference>
<feature type="domain" description="Glutamine amidotransferase" evidence="1">
    <location>
        <begin position="59"/>
        <end position="200"/>
    </location>
</feature>
<comment type="caution">
    <text evidence="2">The sequence shown here is derived from an EMBL/GenBank/DDBJ whole genome shotgun (WGS) entry which is preliminary data.</text>
</comment>
<dbReference type="Gene3D" id="3.40.50.880">
    <property type="match status" value="1"/>
</dbReference>
<gene>
    <name evidence="2" type="ORF">GEAM_4091</name>
</gene>
<name>A0A085G2W8_EWIA3</name>
<dbReference type="PANTHER" id="PTHR42695:SF5">
    <property type="entry name" value="GLUTAMINE AMIDOTRANSFERASE YLR126C-RELATED"/>
    <property type="match status" value="1"/>
</dbReference>
<dbReference type="PANTHER" id="PTHR42695">
    <property type="entry name" value="GLUTAMINE AMIDOTRANSFERASE YLR126C-RELATED"/>
    <property type="match status" value="1"/>
</dbReference>
<dbReference type="InterPro" id="IPR029062">
    <property type="entry name" value="Class_I_gatase-like"/>
</dbReference>
<dbReference type="Proteomes" id="UP000028640">
    <property type="component" value="Unassembled WGS sequence"/>
</dbReference>
<evidence type="ECO:0000259" key="1">
    <source>
        <dbReference type="Pfam" id="PF00117"/>
    </source>
</evidence>
<dbReference type="GeneID" id="78381169"/>
<dbReference type="RefSeq" id="WP_034795387.1">
    <property type="nucleotide sequence ID" value="NZ_JMPJ01000071.1"/>
</dbReference>
<dbReference type="AlphaFoldDB" id="A0A085G2W8"/>